<dbReference type="EMBL" id="SRMO01000041">
    <property type="protein sequence ID" value="TGG94386.1"/>
    <property type="molecule type" value="Genomic_DNA"/>
</dbReference>
<feature type="repeat" description="ANK" evidence="3">
    <location>
        <begin position="64"/>
        <end position="96"/>
    </location>
</feature>
<dbReference type="SUPFAM" id="SSF48403">
    <property type="entry name" value="Ankyrin repeat"/>
    <property type="match status" value="1"/>
</dbReference>
<organism evidence="5 6">
    <name type="scientific">Aphanocapsa feldmannii 277cV</name>
    <dbReference type="NCBI Taxonomy" id="2507553"/>
    <lineage>
        <taxon>Bacteria</taxon>
        <taxon>Bacillati</taxon>
        <taxon>Cyanobacteriota</taxon>
        <taxon>Cyanophyceae</taxon>
        <taxon>Oscillatoriophycideae</taxon>
        <taxon>Chroococcales</taxon>
        <taxon>Microcystaceae</taxon>
        <taxon>Aphanocapsa</taxon>
    </lineage>
</organism>
<dbReference type="InterPro" id="IPR036770">
    <property type="entry name" value="Ankyrin_rpt-contain_sf"/>
</dbReference>
<dbReference type="Pfam" id="PF12796">
    <property type="entry name" value="Ank_2"/>
    <property type="match status" value="1"/>
</dbReference>
<dbReference type="PANTHER" id="PTHR24171">
    <property type="entry name" value="ANKYRIN REPEAT DOMAIN-CONTAINING PROTEIN 39-RELATED"/>
    <property type="match status" value="1"/>
</dbReference>
<evidence type="ECO:0000256" key="3">
    <source>
        <dbReference type="PROSITE-ProRule" id="PRU00023"/>
    </source>
</evidence>
<evidence type="ECO:0000256" key="2">
    <source>
        <dbReference type="ARBA" id="ARBA00023043"/>
    </source>
</evidence>
<accession>A0A524RPU8</accession>
<name>A0A524RPU8_9CHRO</name>
<feature type="compositionally biased region" description="Basic and acidic residues" evidence="4">
    <location>
        <begin position="37"/>
        <end position="49"/>
    </location>
</feature>
<dbReference type="PROSITE" id="PS50297">
    <property type="entry name" value="ANK_REP_REGION"/>
    <property type="match status" value="2"/>
</dbReference>
<feature type="repeat" description="ANK" evidence="3">
    <location>
        <begin position="97"/>
        <end position="129"/>
    </location>
</feature>
<evidence type="ECO:0000313" key="5">
    <source>
        <dbReference type="EMBL" id="TGG94386.1"/>
    </source>
</evidence>
<feature type="non-terminal residue" evidence="5">
    <location>
        <position position="137"/>
    </location>
</feature>
<evidence type="ECO:0000256" key="1">
    <source>
        <dbReference type="ARBA" id="ARBA00022737"/>
    </source>
</evidence>
<dbReference type="SMART" id="SM00248">
    <property type="entry name" value="ANK"/>
    <property type="match status" value="2"/>
</dbReference>
<evidence type="ECO:0000256" key="4">
    <source>
        <dbReference type="SAM" id="MobiDB-lite"/>
    </source>
</evidence>
<proteinExistence type="predicted"/>
<dbReference type="Proteomes" id="UP000317990">
    <property type="component" value="Unassembled WGS sequence"/>
</dbReference>
<gene>
    <name evidence="5" type="ORF">ERJ67_03025</name>
</gene>
<keyword evidence="1" id="KW-0677">Repeat</keyword>
<comment type="caution">
    <text evidence="5">The sequence shown here is derived from an EMBL/GenBank/DDBJ whole genome shotgun (WGS) entry which is preliminary data.</text>
</comment>
<sequence>MNNDKDKKGSSGVPEFVSDIGEAIDDLTYRTTQEQKPAAKEQSKNEQPHPRKSTAESAPALLHRAASPLHIAAREGQAESIKELLSAGAQLNARDKDGLTPLHVAAGGGQVESIKELLSAGAQLDARAEDGSTPLHF</sequence>
<evidence type="ECO:0000313" key="6">
    <source>
        <dbReference type="Proteomes" id="UP000317990"/>
    </source>
</evidence>
<reference evidence="5 6" key="1">
    <citation type="journal article" date="2019" name="mSystems">
        <title>Life at home and on the roam: Genomic adaptions reflect the dual lifestyle of an intracellular, facultative symbiont.</title>
        <authorList>
            <person name="Burgsdorf I."/>
        </authorList>
    </citation>
    <scope>NUCLEOTIDE SEQUENCE [LARGE SCALE GENOMIC DNA]</scope>
    <source>
        <strain evidence="5">277cV</strain>
    </source>
</reference>
<dbReference type="InterPro" id="IPR002110">
    <property type="entry name" value="Ankyrin_rpt"/>
</dbReference>
<keyword evidence="2 3" id="KW-0040">ANK repeat</keyword>
<dbReference type="AlphaFoldDB" id="A0A524RPU8"/>
<dbReference type="PROSITE" id="PS50088">
    <property type="entry name" value="ANK_REPEAT"/>
    <property type="match status" value="2"/>
</dbReference>
<dbReference type="Gene3D" id="1.25.40.20">
    <property type="entry name" value="Ankyrin repeat-containing domain"/>
    <property type="match status" value="1"/>
</dbReference>
<feature type="region of interest" description="Disordered" evidence="4">
    <location>
        <begin position="1"/>
        <end position="64"/>
    </location>
</feature>
<protein>
    <submittedName>
        <fullName evidence="5">Ankyrin repeat domain-containing protein</fullName>
    </submittedName>
</protein>